<gene>
    <name evidence="14" type="ORF">UFOPK1909_00056</name>
</gene>
<feature type="domain" description="Protein export membrane protein SecD/SecF C-terminal" evidence="11">
    <location>
        <begin position="316"/>
        <end position="491"/>
    </location>
</feature>
<keyword evidence="4 10" id="KW-0812">Transmembrane</keyword>
<evidence type="ECO:0000313" key="14">
    <source>
        <dbReference type="EMBL" id="CAB4613935.1"/>
    </source>
</evidence>
<dbReference type="HAMAP" id="MF_01463_B">
    <property type="entry name" value="SecD_B"/>
    <property type="match status" value="1"/>
</dbReference>
<keyword evidence="8 10" id="KW-0472">Membrane</keyword>
<sequence>MSDSSVSKSARKRLSWLGVVVVALAGVIGLGAVTGAGATFTPKLALDLQGGTQIILAPVLADGATVSEEQLSQAVEIIRQRVDSTGVSEASIKTQGNSNIIVEIPGTPDESTLKLIRSSAKLEFRPVILASQSATAATSESGSAPAPVSPSAKPTDASDINWVTSEIQTAFDSLDCATTFRSAGQVDDPTLPLVTCDTNGFEKFVLGPVEVEGANISDANAGTITTSTGASTNTWAVNLEFDSTGTSQFAAVTTRLFPQAEPKNRFAVTLDGYVITAPTTNAVISNGQAQITGSFDRLSSKALADSLKYGSLPIGFEVQSQENISATLGSEQLASGLLAGAIGLILVIIYSVFQYRGLAVVTVGSLIVAAILVYLIITLLSWRQGYRLSLAGVAGLIVAIGITADSFIVYFERVRDELRDGRTVGAAVEQGWNRAFRTIIVSGSVSLLAAVVLYLLTVGNVRGFAFTLGLTTLVDLGVAIMFTHPILQLLAKTSFFSSGHPWSGFDSKALGATSYTGRGQFRTSKAVPATKVAQASKEAAKRQTIAERKAAENAAAAGEKN</sequence>
<evidence type="ECO:0000256" key="7">
    <source>
        <dbReference type="ARBA" id="ARBA00023010"/>
    </source>
</evidence>
<dbReference type="Gene3D" id="3.30.70.3220">
    <property type="match status" value="1"/>
</dbReference>
<feature type="transmembrane region" description="Helical" evidence="10">
    <location>
        <begin position="388"/>
        <end position="411"/>
    </location>
</feature>
<evidence type="ECO:0000256" key="2">
    <source>
        <dbReference type="ARBA" id="ARBA00022448"/>
    </source>
</evidence>
<dbReference type="Gene3D" id="3.30.1360.200">
    <property type="match status" value="1"/>
</dbReference>
<dbReference type="InterPro" id="IPR054384">
    <property type="entry name" value="SecDF_P1_head"/>
</dbReference>
<feature type="transmembrane region" description="Helical" evidence="10">
    <location>
        <begin position="463"/>
        <end position="482"/>
    </location>
</feature>
<keyword evidence="2" id="KW-0813">Transport</keyword>
<dbReference type="InterPro" id="IPR048634">
    <property type="entry name" value="SecD_SecF_C"/>
</dbReference>
<keyword evidence="5" id="KW-0653">Protein transport</keyword>
<dbReference type="Pfam" id="PF02355">
    <property type="entry name" value="SecD_SecF_C"/>
    <property type="match status" value="1"/>
</dbReference>
<dbReference type="InterPro" id="IPR005791">
    <property type="entry name" value="SecD"/>
</dbReference>
<keyword evidence="7" id="KW-0811">Translocation</keyword>
<dbReference type="PRINTS" id="PR00702">
    <property type="entry name" value="ACRIFLAVINRP"/>
</dbReference>
<feature type="compositionally biased region" description="Low complexity" evidence="9">
    <location>
        <begin position="135"/>
        <end position="152"/>
    </location>
</feature>
<evidence type="ECO:0000256" key="5">
    <source>
        <dbReference type="ARBA" id="ARBA00022927"/>
    </source>
</evidence>
<evidence type="ECO:0000256" key="9">
    <source>
        <dbReference type="SAM" id="MobiDB-lite"/>
    </source>
</evidence>
<dbReference type="SUPFAM" id="SSF82866">
    <property type="entry name" value="Multidrug efflux transporter AcrB transmembrane domain"/>
    <property type="match status" value="1"/>
</dbReference>
<dbReference type="InterPro" id="IPR048631">
    <property type="entry name" value="SecD_1st"/>
</dbReference>
<dbReference type="NCBIfam" id="TIGR01129">
    <property type="entry name" value="secD"/>
    <property type="match status" value="1"/>
</dbReference>
<dbReference type="Pfam" id="PF22599">
    <property type="entry name" value="SecDF_P1_head"/>
    <property type="match status" value="1"/>
</dbReference>
<organism evidence="14">
    <name type="scientific">freshwater metagenome</name>
    <dbReference type="NCBI Taxonomy" id="449393"/>
    <lineage>
        <taxon>unclassified sequences</taxon>
        <taxon>metagenomes</taxon>
        <taxon>ecological metagenomes</taxon>
    </lineage>
</organism>
<evidence type="ECO:0000256" key="6">
    <source>
        <dbReference type="ARBA" id="ARBA00022989"/>
    </source>
</evidence>
<keyword evidence="6 10" id="KW-1133">Transmembrane helix</keyword>
<evidence type="ECO:0000256" key="1">
    <source>
        <dbReference type="ARBA" id="ARBA00004651"/>
    </source>
</evidence>
<evidence type="ECO:0000259" key="13">
    <source>
        <dbReference type="Pfam" id="PF22599"/>
    </source>
</evidence>
<evidence type="ECO:0000256" key="4">
    <source>
        <dbReference type="ARBA" id="ARBA00022692"/>
    </source>
</evidence>
<comment type="subcellular location">
    <subcellularLocation>
        <location evidence="1">Cell membrane</location>
        <topology evidence="1">Multi-pass membrane protein</topology>
    </subcellularLocation>
</comment>
<dbReference type="GO" id="GO:0006886">
    <property type="term" value="P:intracellular protein transport"/>
    <property type="evidence" value="ECO:0007669"/>
    <property type="project" value="InterPro"/>
</dbReference>
<feature type="transmembrane region" description="Helical" evidence="10">
    <location>
        <begin position="333"/>
        <end position="353"/>
    </location>
</feature>
<feature type="domain" description="Protein translocase subunit SecDF P1" evidence="12">
    <location>
        <begin position="72"/>
        <end position="127"/>
    </location>
</feature>
<dbReference type="GO" id="GO:0005886">
    <property type="term" value="C:plasma membrane"/>
    <property type="evidence" value="ECO:0007669"/>
    <property type="project" value="UniProtKB-SubCell"/>
</dbReference>
<feature type="transmembrane region" description="Helical" evidence="10">
    <location>
        <begin position="439"/>
        <end position="457"/>
    </location>
</feature>
<reference evidence="14" key="1">
    <citation type="submission" date="2020-05" db="EMBL/GenBank/DDBJ databases">
        <authorList>
            <person name="Chiriac C."/>
            <person name="Salcher M."/>
            <person name="Ghai R."/>
            <person name="Kavagutti S V."/>
        </authorList>
    </citation>
    <scope>NUCLEOTIDE SEQUENCE</scope>
</reference>
<dbReference type="InterPro" id="IPR001036">
    <property type="entry name" value="Acrflvin-R"/>
</dbReference>
<evidence type="ECO:0000256" key="10">
    <source>
        <dbReference type="SAM" id="Phobius"/>
    </source>
</evidence>
<dbReference type="NCBIfam" id="TIGR00916">
    <property type="entry name" value="2A0604s01"/>
    <property type="match status" value="1"/>
</dbReference>
<dbReference type="InterPro" id="IPR022813">
    <property type="entry name" value="SecD/SecF_arch_bac"/>
</dbReference>
<dbReference type="PANTHER" id="PTHR30081:SF1">
    <property type="entry name" value="PROTEIN TRANSLOCASE SUBUNIT SECD"/>
    <property type="match status" value="1"/>
</dbReference>
<name>A0A6J6HR37_9ZZZZ</name>
<keyword evidence="3" id="KW-1003">Cell membrane</keyword>
<evidence type="ECO:0000256" key="3">
    <source>
        <dbReference type="ARBA" id="ARBA00022475"/>
    </source>
</evidence>
<evidence type="ECO:0000259" key="11">
    <source>
        <dbReference type="Pfam" id="PF02355"/>
    </source>
</evidence>
<evidence type="ECO:0000256" key="8">
    <source>
        <dbReference type="ARBA" id="ARBA00023136"/>
    </source>
</evidence>
<dbReference type="EMBL" id="CAEZVD010000001">
    <property type="protein sequence ID" value="CAB4613935.1"/>
    <property type="molecule type" value="Genomic_DNA"/>
</dbReference>
<dbReference type="InterPro" id="IPR055344">
    <property type="entry name" value="SecD_SecF_C_bact"/>
</dbReference>
<feature type="region of interest" description="Disordered" evidence="9">
    <location>
        <begin position="135"/>
        <end position="157"/>
    </location>
</feature>
<dbReference type="PANTHER" id="PTHR30081">
    <property type="entry name" value="PROTEIN-EXPORT MEMBRANE PROTEIN SEC"/>
    <property type="match status" value="1"/>
</dbReference>
<feature type="domain" description="SecDF P1 head subdomain" evidence="13">
    <location>
        <begin position="205"/>
        <end position="314"/>
    </location>
</feature>
<proteinExistence type="inferred from homology"/>
<accession>A0A6J6HR37</accession>
<protein>
    <submittedName>
        <fullName evidence="14">Unannotated protein</fullName>
    </submittedName>
</protein>
<evidence type="ECO:0000259" key="12">
    <source>
        <dbReference type="Pfam" id="PF21760"/>
    </source>
</evidence>
<dbReference type="AlphaFoldDB" id="A0A6J6HR37"/>
<feature type="transmembrane region" description="Helical" evidence="10">
    <location>
        <begin position="360"/>
        <end position="382"/>
    </location>
</feature>
<dbReference type="GO" id="GO:0015450">
    <property type="term" value="F:protein-transporting ATPase activity"/>
    <property type="evidence" value="ECO:0007669"/>
    <property type="project" value="InterPro"/>
</dbReference>
<dbReference type="Pfam" id="PF21760">
    <property type="entry name" value="SecD_1st"/>
    <property type="match status" value="1"/>
</dbReference>